<sequence>MLIAEGSAWPPPQNYYDTMRYRWESWSAWWSGDLHRLRTTAPHTAPGGYWARHAAKHGKGETRQMHMPLAADIARTSAELIFGDSPRLDWGDDATAVTDAWETLADDIGWTNTLLEGAETAAALGGVYLHPLWDKNLSDRPILTMVRDDDAIPVFRFGRLAAVTFVTVLNDDPHNTLRWLEHHEPGQIRHELWLGSAANVGRAVPLTDHPVTAGLAGEPINTKAIRGNELLVDYVPNDLPQPLVHTPHGRSDLQGLETDLDALDEVWDSWIRDIRLGKGRILASAEMLEPVSTTGSVARQFFGKLVGGGREKAFDLDAEAFTPLPGMPMDDAGKPAPITVAQFALRVQEHADTANELVDNIVSRAGYAPQTFGRHVEGQLSGTAMSRRERRSNSTQGRKRQYWKPGARRAAETLMLVNAHIFSGPMPTGRPALEWPVDQADPKEMAETINLLAQAEAISTEIKVKMAHPEWEQKDVDEEVKRIKAEKATAPDPLTGGEPFGPPDPGQQPDPQQPPGSGEQQ</sequence>
<evidence type="ECO:0008006" key="4">
    <source>
        <dbReference type="Google" id="ProtNLM"/>
    </source>
</evidence>
<evidence type="ECO:0000256" key="1">
    <source>
        <dbReference type="SAM" id="MobiDB-lite"/>
    </source>
</evidence>
<feature type="compositionally biased region" description="Pro residues" evidence="1">
    <location>
        <begin position="500"/>
        <end position="514"/>
    </location>
</feature>
<feature type="compositionally biased region" description="Basic and acidic residues" evidence="1">
    <location>
        <begin position="473"/>
        <end position="489"/>
    </location>
</feature>
<feature type="region of interest" description="Disordered" evidence="1">
    <location>
        <begin position="473"/>
        <end position="521"/>
    </location>
</feature>
<reference evidence="2 3" key="1">
    <citation type="submission" date="2023-12" db="EMBL/GenBank/DDBJ databases">
        <title>Amycolatopsis sp. V23-08.</title>
        <authorList>
            <person name="Somphong A."/>
        </authorList>
    </citation>
    <scope>NUCLEOTIDE SEQUENCE [LARGE SCALE GENOMIC DNA]</scope>
    <source>
        <strain evidence="2 3">V23-08</strain>
    </source>
</reference>
<gene>
    <name evidence="2" type="ORF">VA596_49930</name>
</gene>
<evidence type="ECO:0000313" key="2">
    <source>
        <dbReference type="EMBL" id="MEA5367731.1"/>
    </source>
</evidence>
<proteinExistence type="predicted"/>
<evidence type="ECO:0000313" key="3">
    <source>
        <dbReference type="Proteomes" id="UP001304298"/>
    </source>
</evidence>
<feature type="region of interest" description="Disordered" evidence="1">
    <location>
        <begin position="377"/>
        <end position="405"/>
    </location>
</feature>
<dbReference type="RefSeq" id="WP_323337864.1">
    <property type="nucleotide sequence ID" value="NZ_JAYFSI010000027.1"/>
</dbReference>
<accession>A0ABU5RPU9</accession>
<dbReference type="EMBL" id="JAYFSI010000027">
    <property type="protein sequence ID" value="MEA5367731.1"/>
    <property type="molecule type" value="Genomic_DNA"/>
</dbReference>
<comment type="caution">
    <text evidence="2">The sequence shown here is derived from an EMBL/GenBank/DDBJ whole genome shotgun (WGS) entry which is preliminary data.</text>
</comment>
<dbReference type="Proteomes" id="UP001304298">
    <property type="component" value="Unassembled WGS sequence"/>
</dbReference>
<organism evidence="2 3">
    <name type="scientific">Amycolatopsis heterodermiae</name>
    <dbReference type="NCBI Taxonomy" id="3110235"/>
    <lineage>
        <taxon>Bacteria</taxon>
        <taxon>Bacillati</taxon>
        <taxon>Actinomycetota</taxon>
        <taxon>Actinomycetes</taxon>
        <taxon>Pseudonocardiales</taxon>
        <taxon>Pseudonocardiaceae</taxon>
        <taxon>Amycolatopsis</taxon>
    </lineage>
</organism>
<name>A0ABU5RPU9_9PSEU</name>
<keyword evidence="3" id="KW-1185">Reference proteome</keyword>
<protein>
    <recommendedName>
        <fullName evidence="4">Phage portal protein</fullName>
    </recommendedName>
</protein>